<reference evidence="12" key="1">
    <citation type="submission" date="2019-04" db="EMBL/GenBank/DDBJ databases">
        <title>Sequencing of skin fungus with MAO and IRED activity.</title>
        <authorList>
            <person name="Marsaioli A.J."/>
            <person name="Bonatto J.M.C."/>
            <person name="Reis Junior O."/>
        </authorList>
    </citation>
    <scope>NUCLEOTIDE SEQUENCE</scope>
    <source>
        <strain evidence="12">28M1</strain>
    </source>
</reference>
<evidence type="ECO:0000256" key="7">
    <source>
        <dbReference type="ARBA" id="ARBA00022824"/>
    </source>
</evidence>
<name>A0A9P5C550_9PLEO</name>
<keyword evidence="6" id="KW-0418">Kinase</keyword>
<dbReference type="AlphaFoldDB" id="A0A9P5C550"/>
<evidence type="ECO:0000256" key="8">
    <source>
        <dbReference type="ARBA" id="ARBA00022989"/>
    </source>
</evidence>
<dbReference type="InterPro" id="IPR032974">
    <property type="entry name" value="Polypren_kinase"/>
</dbReference>
<dbReference type="PANTHER" id="PTHR13205">
    <property type="entry name" value="TRANSMEMBRANE PROTEIN 15-RELATED"/>
    <property type="match status" value="1"/>
</dbReference>
<evidence type="ECO:0000256" key="3">
    <source>
        <dbReference type="ARBA" id="ARBA00012132"/>
    </source>
</evidence>
<evidence type="ECO:0000256" key="2">
    <source>
        <dbReference type="ARBA" id="ARBA00010794"/>
    </source>
</evidence>
<accession>A0A9P5C550</accession>
<evidence type="ECO:0000313" key="13">
    <source>
        <dbReference type="Proteomes" id="UP000758155"/>
    </source>
</evidence>
<feature type="region of interest" description="Disordered" evidence="10">
    <location>
        <begin position="1"/>
        <end position="132"/>
    </location>
</feature>
<gene>
    <name evidence="12" type="ORF">E8E12_007870</name>
</gene>
<comment type="caution">
    <text evidence="12">The sequence shown here is derived from an EMBL/GenBank/DDBJ whole genome shotgun (WGS) entry which is preliminary data.</text>
</comment>
<feature type="transmembrane region" description="Helical" evidence="11">
    <location>
        <begin position="538"/>
        <end position="563"/>
    </location>
</feature>
<dbReference type="EMBL" id="SWKV01000008">
    <property type="protein sequence ID" value="KAF3044658.1"/>
    <property type="molecule type" value="Genomic_DNA"/>
</dbReference>
<dbReference type="GO" id="GO:0043048">
    <property type="term" value="P:dolichyl monophosphate biosynthetic process"/>
    <property type="evidence" value="ECO:0007669"/>
    <property type="project" value="TreeGrafter"/>
</dbReference>
<evidence type="ECO:0000256" key="1">
    <source>
        <dbReference type="ARBA" id="ARBA00004477"/>
    </source>
</evidence>
<protein>
    <recommendedName>
        <fullName evidence="3">dolichol kinase</fullName>
        <ecNumber evidence="3">2.7.1.108</ecNumber>
    </recommendedName>
</protein>
<feature type="transmembrane region" description="Helical" evidence="11">
    <location>
        <begin position="266"/>
        <end position="289"/>
    </location>
</feature>
<dbReference type="GO" id="GO:0005789">
    <property type="term" value="C:endoplasmic reticulum membrane"/>
    <property type="evidence" value="ECO:0007669"/>
    <property type="project" value="UniProtKB-SubCell"/>
</dbReference>
<sequence>MHDPDPSDAQLDAPTASEIESLELFRRSPHPYLRHRADLSNAQSPSQSSSTNASASRTPPCPPNRTILDEDHRKRRKRNSQSPSESGTEADDEGYQFVKALPAPPLRPRKGLRDRKGLREEGLSPLLTPTQIEEEARKYSKEYFQDKKDASQPGEASPTDKEAKAARQKYIKRRRNEAVRRTTETALLAVIGFLAIDGCDCWSKLLEWHRAEFATQAAVMAGVIGAYPLRLLYHSLLSTELHLLSIGLINLLLFTVSPQADILKTLMWLGGVGLFVTCGKVLKWGVALARIPRWRFRRAGQIIKNQQSFLQSLNESLRPKKNQSAARGHISDSDADEDEPVLGGTLQKTVSVRLNMLNTVGNSNIANRHEPHSAVDAKKIGFDDSTNDAGRANGFGRMRRNTLPALVADDHTSKHRLSSRKHSKSIAQSYLSLTHTQATVRKWAYAGYFYFIVVLIILGPLRFIIGKYALRNHEPFGWAISYLFGNIQRVRWEVFHWNLDWWIPLPPMYDSNELAQAAASLGPADYIRNVMLGEANTRLLLCVYCAGTIVVGLLSVFSLSAVVEVDTRRKVFHGTMVAMLLPTIYIDPCFVALALGLVLAIFLLLDLIRASQLPPLSRPIATFLTPYVDGRDLRGPVVVSHIFLLIGCAIPLWLSLAGVDRAGEDPWQGWEVTSRDVSMVAGVVCVGMGDAAASLIGRRYGRRKWPWAGGKSLEGSLAFAVAVTIGLVFARVWLHFGWGDINAAPKTPTELAVDAVLTVGKAALCAAGASLNEAVLTGGNDNVIVPIVLWVLVRGVRL</sequence>
<dbReference type="Proteomes" id="UP000758155">
    <property type="component" value="Unassembled WGS sequence"/>
</dbReference>
<keyword evidence="8 11" id="KW-1133">Transmembrane helix</keyword>
<feature type="transmembrane region" description="Helical" evidence="11">
    <location>
        <begin position="677"/>
        <end position="696"/>
    </location>
</feature>
<keyword evidence="7" id="KW-0256">Endoplasmic reticulum</keyword>
<feature type="transmembrane region" description="Helical" evidence="11">
    <location>
        <begin position="241"/>
        <end position="260"/>
    </location>
</feature>
<comment type="subcellular location">
    <subcellularLocation>
        <location evidence="1">Endoplasmic reticulum membrane</location>
        <topology evidence="1">Multi-pass membrane protein</topology>
    </subcellularLocation>
</comment>
<evidence type="ECO:0000256" key="10">
    <source>
        <dbReference type="SAM" id="MobiDB-lite"/>
    </source>
</evidence>
<dbReference type="GO" id="GO:0004168">
    <property type="term" value="F:dolichol kinase activity"/>
    <property type="evidence" value="ECO:0007669"/>
    <property type="project" value="UniProtKB-EC"/>
</dbReference>
<feature type="transmembrane region" description="Helical" evidence="11">
    <location>
        <begin position="584"/>
        <end position="605"/>
    </location>
</feature>
<organism evidence="12 13">
    <name type="scientific">Didymella heteroderae</name>
    <dbReference type="NCBI Taxonomy" id="1769908"/>
    <lineage>
        <taxon>Eukaryota</taxon>
        <taxon>Fungi</taxon>
        <taxon>Dikarya</taxon>
        <taxon>Ascomycota</taxon>
        <taxon>Pezizomycotina</taxon>
        <taxon>Dothideomycetes</taxon>
        <taxon>Pleosporomycetidae</taxon>
        <taxon>Pleosporales</taxon>
        <taxon>Pleosporineae</taxon>
        <taxon>Didymellaceae</taxon>
        <taxon>Didymella</taxon>
    </lineage>
</organism>
<keyword evidence="4" id="KW-0808">Transferase</keyword>
<evidence type="ECO:0000256" key="4">
    <source>
        <dbReference type="ARBA" id="ARBA00022679"/>
    </source>
</evidence>
<proteinExistence type="inferred from homology"/>
<feature type="transmembrane region" description="Helical" evidence="11">
    <location>
        <begin position="716"/>
        <end position="734"/>
    </location>
</feature>
<feature type="transmembrane region" description="Helical" evidence="11">
    <location>
        <begin position="637"/>
        <end position="656"/>
    </location>
</feature>
<keyword evidence="9 11" id="KW-0472">Membrane</keyword>
<evidence type="ECO:0000313" key="12">
    <source>
        <dbReference type="EMBL" id="KAF3044658.1"/>
    </source>
</evidence>
<evidence type="ECO:0000256" key="6">
    <source>
        <dbReference type="ARBA" id="ARBA00022777"/>
    </source>
</evidence>
<feature type="compositionally biased region" description="Low complexity" evidence="10">
    <location>
        <begin position="40"/>
        <end position="58"/>
    </location>
</feature>
<feature type="transmembrane region" description="Helical" evidence="11">
    <location>
        <begin position="443"/>
        <end position="465"/>
    </location>
</feature>
<evidence type="ECO:0000256" key="9">
    <source>
        <dbReference type="ARBA" id="ARBA00023136"/>
    </source>
</evidence>
<evidence type="ECO:0000256" key="5">
    <source>
        <dbReference type="ARBA" id="ARBA00022692"/>
    </source>
</evidence>
<feature type="region of interest" description="Disordered" evidence="10">
    <location>
        <begin position="145"/>
        <end position="167"/>
    </location>
</feature>
<dbReference type="PANTHER" id="PTHR13205:SF15">
    <property type="entry name" value="DOLICHOL KINASE"/>
    <property type="match status" value="1"/>
</dbReference>
<evidence type="ECO:0000256" key="11">
    <source>
        <dbReference type="SAM" id="Phobius"/>
    </source>
</evidence>
<feature type="region of interest" description="Disordered" evidence="10">
    <location>
        <begin position="320"/>
        <end position="342"/>
    </location>
</feature>
<dbReference type="OrthoDB" id="377083at2759"/>
<keyword evidence="13" id="KW-1185">Reference proteome</keyword>
<comment type="similarity">
    <text evidence="2">Belongs to the polyprenol kinase family.</text>
</comment>
<keyword evidence="5 11" id="KW-0812">Transmembrane</keyword>
<dbReference type="EC" id="2.7.1.108" evidence="3"/>